<dbReference type="SMART" id="SM00642">
    <property type="entry name" value="Aamy"/>
    <property type="match status" value="1"/>
</dbReference>
<dbReference type="KEGG" id="lak:106162066"/>
<dbReference type="Proteomes" id="UP000085678">
    <property type="component" value="Unplaced"/>
</dbReference>
<dbReference type="Pfam" id="PF16028">
    <property type="entry name" value="SLC3A2_N"/>
    <property type="match status" value="1"/>
</dbReference>
<dbReference type="RefSeq" id="XP_023931155.1">
    <property type="nucleotide sequence ID" value="XM_024075387.1"/>
</dbReference>
<accession>A0A1S3I8W9</accession>
<evidence type="ECO:0000313" key="4">
    <source>
        <dbReference type="RefSeq" id="XP_013394632.1"/>
    </source>
</evidence>
<keyword evidence="1" id="KW-1133">Transmembrane helix</keyword>
<keyword evidence="3" id="KW-1185">Reference proteome</keyword>
<evidence type="ECO:0000313" key="6">
    <source>
        <dbReference type="RefSeq" id="XP_023931155.1"/>
    </source>
</evidence>
<evidence type="ECO:0000256" key="1">
    <source>
        <dbReference type="SAM" id="Phobius"/>
    </source>
</evidence>
<evidence type="ECO:0000259" key="2">
    <source>
        <dbReference type="SMART" id="SM00642"/>
    </source>
</evidence>
<dbReference type="PANTHER" id="PTHR10357:SF179">
    <property type="entry name" value="NEUTRAL AND BASIC AMINO ACID TRANSPORT PROTEIN RBAT"/>
    <property type="match status" value="1"/>
</dbReference>
<evidence type="ECO:0000313" key="5">
    <source>
        <dbReference type="RefSeq" id="XP_013394633.1"/>
    </source>
</evidence>
<name>A0A1S3I8W9_LINAN</name>
<dbReference type="SUPFAM" id="SSF51445">
    <property type="entry name" value="(Trans)glycosidases"/>
    <property type="match status" value="1"/>
</dbReference>
<proteinExistence type="predicted"/>
<dbReference type="InterPro" id="IPR006047">
    <property type="entry name" value="GH13_cat_dom"/>
</dbReference>
<evidence type="ECO:0000313" key="3">
    <source>
        <dbReference type="Proteomes" id="UP000085678"/>
    </source>
</evidence>
<protein>
    <submittedName>
        <fullName evidence="4 5">Neutral and basic amino acid transport protein rBAT</fullName>
    </submittedName>
</protein>
<dbReference type="RefSeq" id="XP_013394633.1">
    <property type="nucleotide sequence ID" value="XM_013539179.1"/>
</dbReference>
<dbReference type="Pfam" id="PF00128">
    <property type="entry name" value="Alpha-amylase"/>
    <property type="match status" value="1"/>
</dbReference>
<dbReference type="InterPro" id="IPR045857">
    <property type="entry name" value="O16G_dom_2"/>
</dbReference>
<dbReference type="InterPro" id="IPR031984">
    <property type="entry name" value="SLC3A2_N"/>
</dbReference>
<dbReference type="GO" id="GO:0005975">
    <property type="term" value="P:carbohydrate metabolic process"/>
    <property type="evidence" value="ECO:0007669"/>
    <property type="project" value="InterPro"/>
</dbReference>
<keyword evidence="1" id="KW-0812">Transmembrane</keyword>
<organism evidence="3 5">
    <name type="scientific">Lingula anatina</name>
    <name type="common">Brachiopod</name>
    <name type="synonym">Lingula unguis</name>
    <dbReference type="NCBI Taxonomy" id="7574"/>
    <lineage>
        <taxon>Eukaryota</taxon>
        <taxon>Metazoa</taxon>
        <taxon>Spiralia</taxon>
        <taxon>Lophotrochozoa</taxon>
        <taxon>Brachiopoda</taxon>
        <taxon>Linguliformea</taxon>
        <taxon>Lingulata</taxon>
        <taxon>Lingulida</taxon>
        <taxon>Linguloidea</taxon>
        <taxon>Lingulidae</taxon>
        <taxon>Lingula</taxon>
    </lineage>
</organism>
<dbReference type="OrthoDB" id="1740265at2759"/>
<dbReference type="PANTHER" id="PTHR10357">
    <property type="entry name" value="ALPHA-AMYLASE FAMILY MEMBER"/>
    <property type="match status" value="1"/>
</dbReference>
<keyword evidence="1" id="KW-0472">Membrane</keyword>
<feature type="domain" description="Glycosyl hydrolase family 13 catalytic" evidence="2">
    <location>
        <begin position="98"/>
        <end position="232"/>
    </location>
</feature>
<gene>
    <name evidence="4 5 6" type="primary">LOC106162066</name>
</gene>
<dbReference type="AlphaFoldDB" id="A0A1S3I8W9"/>
<dbReference type="Gene3D" id="3.90.400.10">
    <property type="entry name" value="Oligo-1,6-glucosidase, Domain 2"/>
    <property type="match status" value="1"/>
</dbReference>
<dbReference type="RefSeq" id="XP_013394632.1">
    <property type="nucleotide sequence ID" value="XM_013539178.1"/>
</dbReference>
<sequence>MSSSYTVSNYGTTDQNDVSNSDVKVKVFSDQPYAGMDKDTLLRFSQAPLWRHLRTAILSVYILGWLGILGTIIGVSVVYPRCPATPQLEWWQKSIVYQIFPRSFQDSNADGKGDLNGIESRLDYIKDLGVGAVWMGSVYKSPMKDFGYDVSDFKDIDPVFGTLDDMKSLTAKMKETGLHLILDFIPNHTSDQHPWFNNSRHATDPSDHYYSYYVWRDCGNDTYRDYPTNWVR</sequence>
<reference evidence="4 5" key="1">
    <citation type="submission" date="2025-04" db="UniProtKB">
        <authorList>
            <consortium name="RefSeq"/>
        </authorList>
    </citation>
    <scope>IDENTIFICATION</scope>
    <source>
        <tissue evidence="4 5">Gonads</tissue>
    </source>
</reference>
<dbReference type="InterPro" id="IPR017853">
    <property type="entry name" value="GH"/>
</dbReference>
<dbReference type="STRING" id="7574.A0A1S3I8W9"/>
<feature type="transmembrane region" description="Helical" evidence="1">
    <location>
        <begin position="56"/>
        <end position="79"/>
    </location>
</feature>
<dbReference type="GeneID" id="106162066"/>
<dbReference type="Gene3D" id="3.20.20.80">
    <property type="entry name" value="Glycosidases"/>
    <property type="match status" value="1"/>
</dbReference>